<evidence type="ECO:0000256" key="2">
    <source>
        <dbReference type="ARBA" id="ARBA00005019"/>
    </source>
</evidence>
<evidence type="ECO:0000313" key="14">
    <source>
        <dbReference type="Proteomes" id="UP000664277"/>
    </source>
</evidence>
<keyword evidence="4 10" id="KW-0808">Transferase</keyword>
<evidence type="ECO:0000256" key="6">
    <source>
        <dbReference type="ARBA" id="ARBA00022741"/>
    </source>
</evidence>
<evidence type="ECO:0000256" key="8">
    <source>
        <dbReference type="ARBA" id="ARBA00023027"/>
    </source>
</evidence>
<sequence>MKAMSAKSPARTAKKARIGLYDGTFSPIHYGHLICAERTRQVKNLDRVLFLTCGNPPNKSGVLDAEVRHEMVVATVSDNPHFEASRISINQKGVGYTLMAVERVKEEYESRGEEVELFYLTSSEYLDPKHKWFMGKWTGGKELFKLVTILVFPRNKEEVDKIREWAGLIPEARIEAIEVPSPELSSTMIRESVSRGRSIWYRLPWVTQQMIAKYGIYRDSQTPAVAPVRALELDNIKHVGIYGGQFDPIHYGHLLLAEWAREEYGMDVVEFVTSATPPHNKQAAVSAEARHEMVVAATADNPNFRTSRVDLDRGTTSYALLTANDMRLKYGEGVELSMFIAADYLNPKFEWRLTEWMGFPELAGKVRFLVFPTGETSYSQAVKWAKQMVRKAPGARIEVMNAPRPNVSSGMIRDWISKGESAQYTTPWVVQQIIGKRGLYRQAETSTAAAKRGVSPKPARGTGARKTTKAATGKTGASEISGKR</sequence>
<dbReference type="Proteomes" id="UP000664277">
    <property type="component" value="Unassembled WGS sequence"/>
</dbReference>
<feature type="domain" description="Cytidyltransferase-like" evidence="12">
    <location>
        <begin position="20"/>
        <end position="191"/>
    </location>
</feature>
<keyword evidence="6 10" id="KW-0547">Nucleotide-binding</keyword>
<evidence type="ECO:0000256" key="4">
    <source>
        <dbReference type="ARBA" id="ARBA00022679"/>
    </source>
</evidence>
<evidence type="ECO:0000256" key="11">
    <source>
        <dbReference type="SAM" id="MobiDB-lite"/>
    </source>
</evidence>
<dbReference type="HAMAP" id="MF_00244">
    <property type="entry name" value="NaMN_adenylyltr"/>
    <property type="match status" value="2"/>
</dbReference>
<dbReference type="GO" id="GO:0009435">
    <property type="term" value="P:NAD+ biosynthetic process"/>
    <property type="evidence" value="ECO:0007669"/>
    <property type="project" value="UniProtKB-UniRule"/>
</dbReference>
<evidence type="ECO:0000256" key="1">
    <source>
        <dbReference type="ARBA" id="ARBA00002324"/>
    </source>
</evidence>
<organism evidence="13 14">
    <name type="scientific">Candidatus Obscuribacter phosphatis</name>
    <dbReference type="NCBI Taxonomy" id="1906157"/>
    <lineage>
        <taxon>Bacteria</taxon>
        <taxon>Bacillati</taxon>
        <taxon>Candidatus Melainabacteria</taxon>
        <taxon>Candidatus Obscuribacterales</taxon>
        <taxon>Candidatus Obscuribacteraceae</taxon>
        <taxon>Candidatus Obscuribacter</taxon>
    </lineage>
</organism>
<feature type="compositionally biased region" description="Low complexity" evidence="11">
    <location>
        <begin position="459"/>
        <end position="477"/>
    </location>
</feature>
<comment type="function">
    <text evidence="1 10">Catalyzes the reversible adenylation of nicotinate mononucleotide (NaMN) to nicotinic acid adenine dinucleotide (NaAD).</text>
</comment>
<reference evidence="13" key="1">
    <citation type="submission" date="2021-02" db="EMBL/GenBank/DDBJ databases">
        <title>Genome-Resolved Metagenomics of a Microbial Community Performing Photosynthetic Biological Nutrient Removal.</title>
        <authorList>
            <person name="Mcdaniel E.A."/>
        </authorList>
    </citation>
    <scope>NUCLEOTIDE SEQUENCE</scope>
    <source>
        <strain evidence="13">UWPOB_OBS1</strain>
    </source>
</reference>
<evidence type="ECO:0000256" key="5">
    <source>
        <dbReference type="ARBA" id="ARBA00022695"/>
    </source>
</evidence>
<name>A0A8J7PMB2_9BACT</name>
<dbReference type="UniPathway" id="UPA00253">
    <property type="reaction ID" value="UER00332"/>
</dbReference>
<dbReference type="Pfam" id="PF01467">
    <property type="entry name" value="CTP_transf_like"/>
    <property type="match status" value="2"/>
</dbReference>
<dbReference type="EC" id="2.7.7.18" evidence="10"/>
<dbReference type="InterPro" id="IPR004821">
    <property type="entry name" value="Cyt_trans-like"/>
</dbReference>
<comment type="pathway">
    <text evidence="2 10">Cofactor biosynthesis; NAD(+) biosynthesis; deamido-NAD(+) from nicotinate D-ribonucleotide: step 1/1.</text>
</comment>
<comment type="similarity">
    <text evidence="10">Belongs to the NadD family.</text>
</comment>
<protein>
    <recommendedName>
        <fullName evidence="10">Probable nicotinate-nucleotide adenylyltransferase</fullName>
        <ecNumber evidence="10">2.7.7.18</ecNumber>
    </recommendedName>
    <alternativeName>
        <fullName evidence="10">Deamido-NAD(+) diphosphorylase</fullName>
    </alternativeName>
    <alternativeName>
        <fullName evidence="10">Deamido-NAD(+) pyrophosphorylase</fullName>
    </alternativeName>
    <alternativeName>
        <fullName evidence="10">Nicotinate mononucleotide adenylyltransferase</fullName>
        <shortName evidence="10">NaMN adenylyltransferase</shortName>
    </alternativeName>
</protein>
<dbReference type="PANTHER" id="PTHR39321">
    <property type="entry name" value="NICOTINATE-NUCLEOTIDE ADENYLYLTRANSFERASE-RELATED"/>
    <property type="match status" value="1"/>
</dbReference>
<dbReference type="EMBL" id="JAFLCK010000018">
    <property type="protein sequence ID" value="MBN8661305.1"/>
    <property type="molecule type" value="Genomic_DNA"/>
</dbReference>
<keyword evidence="8 10" id="KW-0520">NAD</keyword>
<dbReference type="InterPro" id="IPR014729">
    <property type="entry name" value="Rossmann-like_a/b/a_fold"/>
</dbReference>
<proteinExistence type="inferred from homology"/>
<comment type="catalytic activity">
    <reaction evidence="9 10">
        <text>nicotinate beta-D-ribonucleotide + ATP + H(+) = deamido-NAD(+) + diphosphate</text>
        <dbReference type="Rhea" id="RHEA:22860"/>
        <dbReference type="ChEBI" id="CHEBI:15378"/>
        <dbReference type="ChEBI" id="CHEBI:30616"/>
        <dbReference type="ChEBI" id="CHEBI:33019"/>
        <dbReference type="ChEBI" id="CHEBI:57502"/>
        <dbReference type="ChEBI" id="CHEBI:58437"/>
        <dbReference type="EC" id="2.7.7.18"/>
    </reaction>
</comment>
<evidence type="ECO:0000256" key="9">
    <source>
        <dbReference type="ARBA" id="ARBA00048721"/>
    </source>
</evidence>
<dbReference type="GO" id="GO:0004515">
    <property type="term" value="F:nicotinate-nucleotide adenylyltransferase activity"/>
    <property type="evidence" value="ECO:0007669"/>
    <property type="project" value="UniProtKB-UniRule"/>
</dbReference>
<gene>
    <name evidence="10" type="primary">nadD</name>
    <name evidence="13" type="ORF">J0M35_13135</name>
</gene>
<dbReference type="GO" id="GO:0005524">
    <property type="term" value="F:ATP binding"/>
    <property type="evidence" value="ECO:0007669"/>
    <property type="project" value="UniProtKB-KW"/>
</dbReference>
<dbReference type="InterPro" id="IPR005248">
    <property type="entry name" value="NadD/NMNAT"/>
</dbReference>
<evidence type="ECO:0000256" key="10">
    <source>
        <dbReference type="HAMAP-Rule" id="MF_00244"/>
    </source>
</evidence>
<keyword evidence="5 10" id="KW-0548">Nucleotidyltransferase</keyword>
<keyword evidence="7 10" id="KW-0067">ATP-binding</keyword>
<evidence type="ECO:0000259" key="12">
    <source>
        <dbReference type="Pfam" id="PF01467"/>
    </source>
</evidence>
<dbReference type="AlphaFoldDB" id="A0A8J7PMB2"/>
<feature type="region of interest" description="Disordered" evidence="11">
    <location>
        <begin position="445"/>
        <end position="484"/>
    </location>
</feature>
<dbReference type="NCBIfam" id="TIGR00125">
    <property type="entry name" value="cyt_tran_rel"/>
    <property type="match status" value="1"/>
</dbReference>
<evidence type="ECO:0000256" key="3">
    <source>
        <dbReference type="ARBA" id="ARBA00022642"/>
    </source>
</evidence>
<dbReference type="CDD" id="cd02165">
    <property type="entry name" value="NMNAT"/>
    <property type="match status" value="2"/>
</dbReference>
<accession>A0A8J7PMB2</accession>
<comment type="caution">
    <text evidence="13">The sequence shown here is derived from an EMBL/GenBank/DDBJ whole genome shotgun (WGS) entry which is preliminary data.</text>
</comment>
<dbReference type="Gene3D" id="3.40.50.620">
    <property type="entry name" value="HUPs"/>
    <property type="match status" value="2"/>
</dbReference>
<evidence type="ECO:0000313" key="13">
    <source>
        <dbReference type="EMBL" id="MBN8661305.1"/>
    </source>
</evidence>
<feature type="domain" description="Cytidyltransferase-like" evidence="12">
    <location>
        <begin position="241"/>
        <end position="413"/>
    </location>
</feature>
<dbReference type="SUPFAM" id="SSF52374">
    <property type="entry name" value="Nucleotidylyl transferase"/>
    <property type="match status" value="2"/>
</dbReference>
<dbReference type="PANTHER" id="PTHR39321:SF3">
    <property type="entry name" value="PHOSPHOPANTETHEINE ADENYLYLTRANSFERASE"/>
    <property type="match status" value="1"/>
</dbReference>
<keyword evidence="3 10" id="KW-0662">Pyridine nucleotide biosynthesis</keyword>
<evidence type="ECO:0000256" key="7">
    <source>
        <dbReference type="ARBA" id="ARBA00022840"/>
    </source>
</evidence>